<name>A0A5N6QQJ1_9ROSI</name>
<evidence type="ECO:0000313" key="1">
    <source>
        <dbReference type="EMBL" id="KAE8008239.1"/>
    </source>
</evidence>
<dbReference type="OrthoDB" id="1923658at2759"/>
<dbReference type="Gene3D" id="3.30.70.100">
    <property type="match status" value="1"/>
</dbReference>
<organism evidence="1 2">
    <name type="scientific">Carpinus fangiana</name>
    <dbReference type="NCBI Taxonomy" id="176857"/>
    <lineage>
        <taxon>Eukaryota</taxon>
        <taxon>Viridiplantae</taxon>
        <taxon>Streptophyta</taxon>
        <taxon>Embryophyta</taxon>
        <taxon>Tracheophyta</taxon>
        <taxon>Spermatophyta</taxon>
        <taxon>Magnoliopsida</taxon>
        <taxon>eudicotyledons</taxon>
        <taxon>Gunneridae</taxon>
        <taxon>Pentapetalae</taxon>
        <taxon>rosids</taxon>
        <taxon>fabids</taxon>
        <taxon>Fagales</taxon>
        <taxon>Betulaceae</taxon>
        <taxon>Carpinus</taxon>
    </lineage>
</organism>
<accession>A0A5N6QQJ1</accession>
<sequence>MDSGESRKRLMESIYTLQLADVESIYIDMDKWKLTMIGDFDHTLAVGELRNRCAATLVSISEYKKRRCTLLFCFA</sequence>
<evidence type="ECO:0008006" key="3">
    <source>
        <dbReference type="Google" id="ProtNLM"/>
    </source>
</evidence>
<dbReference type="AlphaFoldDB" id="A0A5N6QQJ1"/>
<protein>
    <recommendedName>
        <fullName evidence="3">HMA domain-containing protein</fullName>
    </recommendedName>
</protein>
<keyword evidence="2" id="KW-1185">Reference proteome</keyword>
<evidence type="ECO:0000313" key="2">
    <source>
        <dbReference type="Proteomes" id="UP000327013"/>
    </source>
</evidence>
<proteinExistence type="predicted"/>
<gene>
    <name evidence="1" type="ORF">FH972_004769</name>
</gene>
<dbReference type="Proteomes" id="UP000327013">
    <property type="component" value="Chromosome 2"/>
</dbReference>
<reference evidence="1 2" key="1">
    <citation type="submission" date="2019-06" db="EMBL/GenBank/DDBJ databases">
        <title>A chromosomal-level reference genome of Carpinus fangiana (Coryloideae, Betulaceae).</title>
        <authorList>
            <person name="Yang X."/>
            <person name="Wang Z."/>
            <person name="Zhang L."/>
            <person name="Hao G."/>
            <person name="Liu J."/>
            <person name="Yang Y."/>
        </authorList>
    </citation>
    <scope>NUCLEOTIDE SEQUENCE [LARGE SCALE GENOMIC DNA]</scope>
    <source>
        <strain evidence="1">Cfa_2016G</strain>
        <tissue evidence="1">Leaf</tissue>
    </source>
</reference>
<dbReference type="EMBL" id="CM017322">
    <property type="protein sequence ID" value="KAE8008239.1"/>
    <property type="molecule type" value="Genomic_DNA"/>
</dbReference>